<organism evidence="1 2">
    <name type="scientific">Candidatus Desulfolinea nitratireducens</name>
    <dbReference type="NCBI Taxonomy" id="2841698"/>
    <lineage>
        <taxon>Bacteria</taxon>
        <taxon>Bacillati</taxon>
        <taxon>Chloroflexota</taxon>
        <taxon>Anaerolineae</taxon>
        <taxon>Anaerolineales</taxon>
        <taxon>Anaerolineales incertae sedis</taxon>
        <taxon>Candidatus Desulfolinea</taxon>
    </lineage>
</organism>
<dbReference type="Proteomes" id="UP000614469">
    <property type="component" value="Unassembled WGS sequence"/>
</dbReference>
<comment type="caution">
    <text evidence="1">The sequence shown here is derived from an EMBL/GenBank/DDBJ whole genome shotgun (WGS) entry which is preliminary data.</text>
</comment>
<sequence length="254" mass="28050">MFFNQTSYIGIDLTGRKAFTYAALNADLKLLALAAGELEDILSFVGGQAGAYVAINAPARPNQGRVRALLESESLTSEKSPLRGADIRMAEYELHQRGIKVAGTPSRAELCPSWMRSGFALYEKLTGLGFLSFPGEDAKYQVLETHPQAAFIAMADGNLLPISALEGRLQRQTILYGEGLQIHDPMEFFEEITRHRLRQGVLPVEQIYISTQLNALLAAYTAWLVSENPEDTTSLGDEAEGKIYFPVTELKSRY</sequence>
<reference evidence="1 2" key="1">
    <citation type="submission" date="2020-08" db="EMBL/GenBank/DDBJ databases">
        <title>Bridging the membrane lipid divide: bacteria of the FCB group superphylum have the potential to synthesize archaeal ether lipids.</title>
        <authorList>
            <person name="Villanueva L."/>
            <person name="Von Meijenfeldt F.A.B."/>
            <person name="Westbye A.B."/>
            <person name="Yadav S."/>
            <person name="Hopmans E.C."/>
            <person name="Dutilh B.E."/>
            <person name="Sinninghe Damste J.S."/>
        </authorList>
    </citation>
    <scope>NUCLEOTIDE SEQUENCE [LARGE SCALE GENOMIC DNA]</scope>
    <source>
        <strain evidence="1">NIOZ-UU36</strain>
    </source>
</reference>
<evidence type="ECO:0000313" key="2">
    <source>
        <dbReference type="Proteomes" id="UP000614469"/>
    </source>
</evidence>
<dbReference type="AlphaFoldDB" id="A0A8J6NIV5"/>
<evidence type="ECO:0000313" key="1">
    <source>
        <dbReference type="EMBL" id="MBC8334642.1"/>
    </source>
</evidence>
<name>A0A8J6NIV5_9CHLR</name>
<dbReference type="EMBL" id="JACNJN010000074">
    <property type="protein sequence ID" value="MBC8334642.1"/>
    <property type="molecule type" value="Genomic_DNA"/>
</dbReference>
<dbReference type="InterPro" id="IPR007362">
    <property type="entry name" value="DUF429"/>
</dbReference>
<proteinExistence type="predicted"/>
<protein>
    <submittedName>
        <fullName evidence="1">DUF429 domain-containing protein</fullName>
    </submittedName>
</protein>
<gene>
    <name evidence="1" type="ORF">H8E29_05205</name>
</gene>
<dbReference type="Pfam" id="PF04250">
    <property type="entry name" value="DUF429"/>
    <property type="match status" value="1"/>
</dbReference>
<accession>A0A8J6NIV5</accession>